<evidence type="ECO:0000313" key="2">
    <source>
        <dbReference type="Proteomes" id="UP001055125"/>
    </source>
</evidence>
<evidence type="ECO:0000313" key="1">
    <source>
        <dbReference type="EMBL" id="GJD97341.1"/>
    </source>
</evidence>
<gene>
    <name evidence="1" type="ORF">OCOJLMKI_4570</name>
</gene>
<sequence>MAYIIAGANLLNRALPTIAVTVGTAATALAKVTGLEANGYFVRVSTLLGDDVLISDLQTLASSEGSRVMQTGAPDPRGSSY</sequence>
<organism evidence="1 2">
    <name type="scientific">Methylobacterium iners</name>
    <dbReference type="NCBI Taxonomy" id="418707"/>
    <lineage>
        <taxon>Bacteria</taxon>
        <taxon>Pseudomonadati</taxon>
        <taxon>Pseudomonadota</taxon>
        <taxon>Alphaproteobacteria</taxon>
        <taxon>Hyphomicrobiales</taxon>
        <taxon>Methylobacteriaceae</taxon>
        <taxon>Methylobacterium</taxon>
    </lineage>
</organism>
<name>A0ABQ4S2I4_9HYPH</name>
<dbReference type="RefSeq" id="WP_238246413.1">
    <property type="nucleotide sequence ID" value="NZ_BPQP01000088.1"/>
</dbReference>
<comment type="caution">
    <text evidence="1">The sequence shown here is derived from an EMBL/GenBank/DDBJ whole genome shotgun (WGS) entry which is preliminary data.</text>
</comment>
<keyword evidence="2" id="KW-1185">Reference proteome</keyword>
<dbReference type="EMBL" id="BPQP01000088">
    <property type="protein sequence ID" value="GJD97341.1"/>
    <property type="molecule type" value="Genomic_DNA"/>
</dbReference>
<reference evidence="1" key="2">
    <citation type="submission" date="2021-08" db="EMBL/GenBank/DDBJ databases">
        <authorList>
            <person name="Tani A."/>
            <person name="Ola A."/>
            <person name="Ogura Y."/>
            <person name="Katsura K."/>
            <person name="Hayashi T."/>
        </authorList>
    </citation>
    <scope>NUCLEOTIDE SEQUENCE</scope>
    <source>
        <strain evidence="1">DSM 19015</strain>
    </source>
</reference>
<reference evidence="1" key="1">
    <citation type="journal article" date="2021" name="Front. Microbiol.">
        <title>Comprehensive Comparative Genomics and Phenotyping of Methylobacterium Species.</title>
        <authorList>
            <person name="Alessa O."/>
            <person name="Ogura Y."/>
            <person name="Fujitani Y."/>
            <person name="Takami H."/>
            <person name="Hayashi T."/>
            <person name="Sahin N."/>
            <person name="Tani A."/>
        </authorList>
    </citation>
    <scope>NUCLEOTIDE SEQUENCE</scope>
    <source>
        <strain evidence="1">DSM 19015</strain>
    </source>
</reference>
<proteinExistence type="predicted"/>
<accession>A0ABQ4S2I4</accession>
<protein>
    <submittedName>
        <fullName evidence="1">Uncharacterized protein</fullName>
    </submittedName>
</protein>
<dbReference type="Proteomes" id="UP001055125">
    <property type="component" value="Unassembled WGS sequence"/>
</dbReference>